<reference evidence="5" key="2">
    <citation type="submission" date="2021-11" db="EMBL/GenBank/DDBJ databases">
        <authorList>
            <consortium name="Genoscope - CEA"/>
            <person name="William W."/>
        </authorList>
    </citation>
    <scope>NUCLEOTIDE SEQUENCE</scope>
</reference>
<evidence type="ECO:0000313" key="5">
    <source>
        <dbReference type="EMBL" id="CAH0366162.1"/>
    </source>
</evidence>
<dbReference type="GO" id="GO:0005743">
    <property type="term" value="C:mitochondrial inner membrane"/>
    <property type="evidence" value="ECO:0007669"/>
    <property type="project" value="UniProtKB-SubCell"/>
</dbReference>
<dbReference type="PANTHER" id="PTHR23222:SF0">
    <property type="entry name" value="PROHIBITIN 1"/>
    <property type="match status" value="1"/>
</dbReference>
<evidence type="ECO:0000256" key="1">
    <source>
        <dbReference type="ARBA" id="ARBA00009658"/>
    </source>
</evidence>
<dbReference type="SMART" id="SM00244">
    <property type="entry name" value="PHB"/>
    <property type="match status" value="1"/>
</dbReference>
<dbReference type="AlphaFoldDB" id="A0A7S4E3P4"/>
<dbReference type="EMBL" id="HBIW01004958">
    <property type="protein sequence ID" value="CAE0688612.1"/>
    <property type="molecule type" value="Transcribed_RNA"/>
</dbReference>
<comment type="subcellular location">
    <subcellularLocation>
        <location evidence="2">Mitochondrion inner membrane</location>
    </subcellularLocation>
</comment>
<dbReference type="CDD" id="cd03401">
    <property type="entry name" value="SPFH_prohibitin"/>
    <property type="match status" value="1"/>
</dbReference>
<name>A0A7S4E3P4_9STRA</name>
<dbReference type="FunFam" id="3.30.479.30:FF:000001">
    <property type="entry name" value="Prohibitin 2"/>
    <property type="match status" value="1"/>
</dbReference>
<dbReference type="EMBL" id="CAKKNE010000001">
    <property type="protein sequence ID" value="CAH0366162.1"/>
    <property type="molecule type" value="Genomic_DNA"/>
</dbReference>
<dbReference type="OrthoDB" id="275637at2759"/>
<dbReference type="SUPFAM" id="SSF117892">
    <property type="entry name" value="Band 7/SPFH domain"/>
    <property type="match status" value="1"/>
</dbReference>
<proteinExistence type="inferred from homology"/>
<dbReference type="InterPro" id="IPR001107">
    <property type="entry name" value="Band_7"/>
</dbReference>
<dbReference type="PRINTS" id="PR00679">
    <property type="entry name" value="PROHIBITIN"/>
</dbReference>
<dbReference type="Pfam" id="PF01145">
    <property type="entry name" value="Band_7"/>
    <property type="match status" value="1"/>
</dbReference>
<dbReference type="PANTHER" id="PTHR23222">
    <property type="entry name" value="PROHIBITIN"/>
    <property type="match status" value="1"/>
</dbReference>
<keyword evidence="6" id="KW-1185">Reference proteome</keyword>
<dbReference type="InterPro" id="IPR036013">
    <property type="entry name" value="Band_7/SPFH_dom_sf"/>
</dbReference>
<dbReference type="PROSITE" id="PS51257">
    <property type="entry name" value="PROKAR_LIPOPROTEIN"/>
    <property type="match status" value="1"/>
</dbReference>
<organism evidence="4">
    <name type="scientific">Pelagomonas calceolata</name>
    <dbReference type="NCBI Taxonomy" id="35677"/>
    <lineage>
        <taxon>Eukaryota</taxon>
        <taxon>Sar</taxon>
        <taxon>Stramenopiles</taxon>
        <taxon>Ochrophyta</taxon>
        <taxon>Pelagophyceae</taxon>
        <taxon>Pelagomonadales</taxon>
        <taxon>Pelagomonadaceae</taxon>
        <taxon>Pelagomonas</taxon>
    </lineage>
</organism>
<gene>
    <name evidence="4" type="ORF">PCAL00307_LOCUS4046</name>
    <name evidence="5" type="ORF">PECAL_1P26370</name>
</gene>
<reference evidence="4" key="1">
    <citation type="submission" date="2021-01" db="EMBL/GenBank/DDBJ databases">
        <authorList>
            <person name="Corre E."/>
            <person name="Pelletier E."/>
            <person name="Niang G."/>
            <person name="Scheremetjew M."/>
            <person name="Finn R."/>
            <person name="Kale V."/>
            <person name="Holt S."/>
            <person name="Cochrane G."/>
            <person name="Meng A."/>
            <person name="Brown T."/>
            <person name="Cohen L."/>
        </authorList>
    </citation>
    <scope>NUCLEOTIDE SEQUENCE</scope>
    <source>
        <strain evidence="4">CCMP1756</strain>
    </source>
</reference>
<comment type="similarity">
    <text evidence="1 2">Belongs to the prohibitin family.</text>
</comment>
<dbReference type="InterPro" id="IPR000163">
    <property type="entry name" value="Prohibitin"/>
</dbReference>
<dbReference type="GO" id="GO:0007005">
    <property type="term" value="P:mitochondrion organization"/>
    <property type="evidence" value="ECO:0007669"/>
    <property type="project" value="TreeGrafter"/>
</dbReference>
<dbReference type="Proteomes" id="UP000789595">
    <property type="component" value="Unassembled WGS sequence"/>
</dbReference>
<evidence type="ECO:0000259" key="3">
    <source>
        <dbReference type="SMART" id="SM00244"/>
    </source>
</evidence>
<keyword evidence="2" id="KW-0472">Membrane</keyword>
<evidence type="ECO:0000313" key="6">
    <source>
        <dbReference type="Proteomes" id="UP000789595"/>
    </source>
</evidence>
<evidence type="ECO:0000313" key="4">
    <source>
        <dbReference type="EMBL" id="CAE0688612.1"/>
    </source>
</evidence>
<accession>A0A7S4E3P4</accession>
<sequence>MERLVMPVVRAGAGIFGVSLIGSSCLYNVEGGHRAVMYDKIRGVLPQSVGEGTGFKIPMVQEPIIMDVRSRPKEIRSITGTKDLQMVNIYLRVLSRPRVDKLPVIFQKYNTNWEDRVIPSIGNEVLKSVVAQYNAEQLLSMREQISTQIRSTLTKRADNFDIILDDVSITHLVFGKEFSGAIEQKQVAQQEAERQTYIVAKAEQEKKASVIRAEGEAAAAEIISRALEECGTGLIEVRRIDAAKEVAESLSRARGVTYLPSGGQGGGSNLLLGLSDR</sequence>
<protein>
    <recommendedName>
        <fullName evidence="2">Prohibitin</fullName>
    </recommendedName>
</protein>
<evidence type="ECO:0000256" key="2">
    <source>
        <dbReference type="RuleBase" id="RU366048"/>
    </source>
</evidence>
<feature type="domain" description="Band 7" evidence="3">
    <location>
        <begin position="25"/>
        <end position="186"/>
    </location>
</feature>
<dbReference type="Gene3D" id="3.30.479.30">
    <property type="entry name" value="Band 7 domain"/>
    <property type="match status" value="1"/>
</dbReference>
<keyword evidence="2" id="KW-0496">Mitochondrion</keyword>
<keyword evidence="2" id="KW-0999">Mitochondrion inner membrane</keyword>